<dbReference type="Proteomes" id="UP000465240">
    <property type="component" value="Unassembled WGS sequence"/>
</dbReference>
<sequence>MNREVCKFLSGFFGALGWAHAGYAVATSLGVVNEPTFLGRRWGVGYMWTEAAVYTTIGAALGYAGWLATAEDALSEQADELARTR</sequence>
<dbReference type="EMBL" id="BLKX01000001">
    <property type="protein sequence ID" value="GFG79928.1"/>
    <property type="molecule type" value="Genomic_DNA"/>
</dbReference>
<dbReference type="RefSeq" id="WP_120794813.1">
    <property type="nucleotide sequence ID" value="NZ_BLKX01000001.1"/>
</dbReference>
<proteinExistence type="predicted"/>
<protein>
    <submittedName>
        <fullName evidence="2">Uncharacterized protein</fullName>
    </submittedName>
</protein>
<dbReference type="AlphaFoldDB" id="A0AAJ1RYZ9"/>
<dbReference type="EMBL" id="JAUFSA010000001">
    <property type="protein sequence ID" value="MDP7734351.1"/>
    <property type="molecule type" value="Genomic_DNA"/>
</dbReference>
<reference evidence="1" key="2">
    <citation type="submission" date="2020-02" db="EMBL/GenBank/DDBJ databases">
        <authorList>
            <person name="Matsumoto Y."/>
            <person name="Kinjo T."/>
            <person name="Motooka D."/>
            <person name="Nabeya D."/>
            <person name="Jung N."/>
            <person name="Uechi K."/>
            <person name="Horii T."/>
            <person name="Iida T."/>
            <person name="Fujita J."/>
            <person name="Nakamura S."/>
        </authorList>
    </citation>
    <scope>NUCLEOTIDE SEQUENCE</scope>
    <source>
        <strain evidence="1">JCM 18565</strain>
    </source>
</reference>
<accession>A0AAJ1RYZ9</accession>
<evidence type="ECO:0000313" key="4">
    <source>
        <dbReference type="Proteomes" id="UP001229081"/>
    </source>
</evidence>
<reference evidence="2" key="3">
    <citation type="submission" date="2023-06" db="EMBL/GenBank/DDBJ databases">
        <title>Identification of two novel mycobacterium reveal diversities and complexities of Mycobacterium gordonae clade.</title>
        <authorList>
            <person name="Matsumoto Y."/>
            <person name="Nakamura S."/>
            <person name="Motooka D."/>
            <person name="Fukushima K."/>
        </authorList>
    </citation>
    <scope>NUCLEOTIDE SEQUENCE</scope>
    <source>
        <strain evidence="2">TY812</strain>
    </source>
</reference>
<reference evidence="1 3" key="1">
    <citation type="journal article" date="2019" name="Emerg. Microbes Infect.">
        <title>Comprehensive subspecies identification of 175 nontuberculous mycobacteria species based on 7547 genomic profiles.</title>
        <authorList>
            <person name="Matsumoto Y."/>
            <person name="Kinjo T."/>
            <person name="Motooka D."/>
            <person name="Nabeya D."/>
            <person name="Jung N."/>
            <person name="Uechi K."/>
            <person name="Horii T."/>
            <person name="Iida T."/>
            <person name="Fujita J."/>
            <person name="Nakamura S."/>
        </authorList>
    </citation>
    <scope>NUCLEOTIDE SEQUENCE [LARGE SCALE GENOMIC DNA]</scope>
    <source>
        <strain evidence="1 3">JCM 18565</strain>
    </source>
</reference>
<gene>
    <name evidence="1" type="ORF">MPRG_32040</name>
    <name evidence="2" type="ORF">QXL92_06275</name>
</gene>
<evidence type="ECO:0000313" key="1">
    <source>
        <dbReference type="EMBL" id="GFG79928.1"/>
    </source>
</evidence>
<keyword evidence="3" id="KW-1185">Reference proteome</keyword>
<dbReference type="Proteomes" id="UP001229081">
    <property type="component" value="Unassembled WGS sequence"/>
</dbReference>
<dbReference type="KEGG" id="mpag:C0J29_18395"/>
<organism evidence="2 4">
    <name type="scientific">Mycobacterium paragordonae</name>
    <dbReference type="NCBI Taxonomy" id="1389713"/>
    <lineage>
        <taxon>Bacteria</taxon>
        <taxon>Bacillati</taxon>
        <taxon>Actinomycetota</taxon>
        <taxon>Actinomycetes</taxon>
        <taxon>Mycobacteriales</taxon>
        <taxon>Mycobacteriaceae</taxon>
        <taxon>Mycobacterium</taxon>
    </lineage>
</organism>
<evidence type="ECO:0000313" key="2">
    <source>
        <dbReference type="EMBL" id="MDP7734351.1"/>
    </source>
</evidence>
<evidence type="ECO:0000313" key="3">
    <source>
        <dbReference type="Proteomes" id="UP000465240"/>
    </source>
</evidence>
<comment type="caution">
    <text evidence="2">The sequence shown here is derived from an EMBL/GenBank/DDBJ whole genome shotgun (WGS) entry which is preliminary data.</text>
</comment>
<name>A0AAJ1RYZ9_9MYCO</name>